<evidence type="ECO:0000313" key="2">
    <source>
        <dbReference type="Proteomes" id="UP001152300"/>
    </source>
</evidence>
<name>A0A9X0AIV2_9HELO</name>
<proteinExistence type="predicted"/>
<keyword evidence="2" id="KW-1185">Reference proteome</keyword>
<comment type="caution">
    <text evidence="1">The sequence shown here is derived from an EMBL/GenBank/DDBJ whole genome shotgun (WGS) entry which is preliminary data.</text>
</comment>
<protein>
    <submittedName>
        <fullName evidence="1">Uncharacterized protein</fullName>
    </submittedName>
</protein>
<gene>
    <name evidence="1" type="ORF">OCU04_008282</name>
</gene>
<accession>A0A9X0AIV2</accession>
<evidence type="ECO:0000313" key="1">
    <source>
        <dbReference type="EMBL" id="KAJ8063038.1"/>
    </source>
</evidence>
<dbReference type="AlphaFoldDB" id="A0A9X0AIV2"/>
<reference evidence="1" key="1">
    <citation type="submission" date="2022-11" db="EMBL/GenBank/DDBJ databases">
        <title>Genome Resource of Sclerotinia nivalis Strain SnTB1, a Plant Pathogen Isolated from American Ginseng.</title>
        <authorList>
            <person name="Fan S."/>
        </authorList>
    </citation>
    <scope>NUCLEOTIDE SEQUENCE</scope>
    <source>
        <strain evidence="1">SnTB1</strain>
    </source>
</reference>
<sequence>MDALPWEAYNKFINNPIFYTIIEEEKSDLDMFKLRTACHQIVVNKEVFKNLWAAENTQSSASAGNHVRKIRGYIFMVLRGILLNFRARLFSQSITLETAAKAASILFEGKPTGGTPWRQ</sequence>
<dbReference type="EMBL" id="JAPEIS010000009">
    <property type="protein sequence ID" value="KAJ8063038.1"/>
    <property type="molecule type" value="Genomic_DNA"/>
</dbReference>
<organism evidence="1 2">
    <name type="scientific">Sclerotinia nivalis</name>
    <dbReference type="NCBI Taxonomy" id="352851"/>
    <lineage>
        <taxon>Eukaryota</taxon>
        <taxon>Fungi</taxon>
        <taxon>Dikarya</taxon>
        <taxon>Ascomycota</taxon>
        <taxon>Pezizomycotina</taxon>
        <taxon>Leotiomycetes</taxon>
        <taxon>Helotiales</taxon>
        <taxon>Sclerotiniaceae</taxon>
        <taxon>Sclerotinia</taxon>
    </lineage>
</organism>
<dbReference type="OrthoDB" id="10578056at2759"/>
<dbReference type="Proteomes" id="UP001152300">
    <property type="component" value="Unassembled WGS sequence"/>
</dbReference>